<gene>
    <name evidence="11" type="ORF">J2S41_001044</name>
</gene>
<organism evidence="11 12">
    <name type="scientific">Catenuloplanes atrovinosus</name>
    <dbReference type="NCBI Taxonomy" id="137266"/>
    <lineage>
        <taxon>Bacteria</taxon>
        <taxon>Bacillati</taxon>
        <taxon>Actinomycetota</taxon>
        <taxon>Actinomycetes</taxon>
        <taxon>Micromonosporales</taxon>
        <taxon>Micromonosporaceae</taxon>
        <taxon>Catenuloplanes</taxon>
    </lineage>
</organism>
<evidence type="ECO:0000256" key="6">
    <source>
        <dbReference type="ARBA" id="ARBA00022801"/>
    </source>
</evidence>
<evidence type="ECO:0000256" key="3">
    <source>
        <dbReference type="ARBA" id="ARBA00022475"/>
    </source>
</evidence>
<name>A0AAE3YLX4_9ACTN</name>
<evidence type="ECO:0000256" key="10">
    <source>
        <dbReference type="SAM" id="Phobius"/>
    </source>
</evidence>
<keyword evidence="12" id="KW-1185">Reference proteome</keyword>
<evidence type="ECO:0000256" key="2">
    <source>
        <dbReference type="ARBA" id="ARBA00008149"/>
    </source>
</evidence>
<dbReference type="InterPro" id="IPR044857">
    <property type="entry name" value="T7SS_EccB_R1"/>
</dbReference>
<dbReference type="Gene3D" id="2.40.50.910">
    <property type="entry name" value="Type VII secretion system EccB, repeat 3 domain"/>
    <property type="match status" value="1"/>
</dbReference>
<evidence type="ECO:0000256" key="9">
    <source>
        <dbReference type="ARBA" id="ARBA00023136"/>
    </source>
</evidence>
<evidence type="ECO:0000256" key="7">
    <source>
        <dbReference type="ARBA" id="ARBA00022840"/>
    </source>
</evidence>
<dbReference type="PANTHER" id="PTHR40765:SF2">
    <property type="entry name" value="ESX-2 SECRETION SYSTEM ATPASE ECCB2"/>
    <property type="match status" value="1"/>
</dbReference>
<keyword evidence="4 10" id="KW-0812">Transmembrane</keyword>
<dbReference type="PANTHER" id="PTHR40765">
    <property type="entry name" value="ESX-2 SECRETION SYSTEM ATPASE ECCB2"/>
    <property type="match status" value="1"/>
</dbReference>
<evidence type="ECO:0000256" key="5">
    <source>
        <dbReference type="ARBA" id="ARBA00022741"/>
    </source>
</evidence>
<evidence type="ECO:0000256" key="1">
    <source>
        <dbReference type="ARBA" id="ARBA00004162"/>
    </source>
</evidence>
<dbReference type="GO" id="GO:0005524">
    <property type="term" value="F:ATP binding"/>
    <property type="evidence" value="ECO:0007669"/>
    <property type="project" value="UniProtKB-KW"/>
</dbReference>
<keyword evidence="5" id="KW-0547">Nucleotide-binding</keyword>
<comment type="subcellular location">
    <subcellularLocation>
        <location evidence="1">Cell membrane</location>
        <topology evidence="1">Single-pass membrane protein</topology>
    </subcellularLocation>
</comment>
<keyword evidence="7" id="KW-0067">ATP-binding</keyword>
<keyword evidence="6" id="KW-0378">Hydrolase</keyword>
<keyword evidence="3" id="KW-1003">Cell membrane</keyword>
<dbReference type="Gene3D" id="3.30.2390.20">
    <property type="entry name" value="Type VII secretion system EccB, repeat 1 domain"/>
    <property type="match status" value="1"/>
</dbReference>
<dbReference type="GO" id="GO:0005576">
    <property type="term" value="C:extracellular region"/>
    <property type="evidence" value="ECO:0007669"/>
    <property type="project" value="TreeGrafter"/>
</dbReference>
<proteinExistence type="inferred from homology"/>
<keyword evidence="9 10" id="KW-0472">Membrane</keyword>
<dbReference type="GO" id="GO:0016787">
    <property type="term" value="F:hydrolase activity"/>
    <property type="evidence" value="ECO:0007669"/>
    <property type="project" value="UniProtKB-KW"/>
</dbReference>
<evidence type="ECO:0000313" key="12">
    <source>
        <dbReference type="Proteomes" id="UP001183643"/>
    </source>
</evidence>
<evidence type="ECO:0000256" key="4">
    <source>
        <dbReference type="ARBA" id="ARBA00022692"/>
    </source>
</evidence>
<dbReference type="EMBL" id="JAVDYB010000001">
    <property type="protein sequence ID" value="MDR7274266.1"/>
    <property type="molecule type" value="Genomic_DNA"/>
</dbReference>
<sequence length="471" mass="49443">MRSRRDQVQAYLFEASRIVGGMMKGRPDSDDPPHRRFAIGVVVGLLFAVLITAGFGIYGLLRPGGSTQWKREGSIILVKETGARFLLMDGQLRPVLNYTSARLILQNENAVITVARKSLTGVPVGGPIGILDAPDNLPIASALHTGTWTVCARPPAEPNDPPRTTLIFTPAAAASSAGTGALLVSTPDKVLYLVWEGRRYRIPEPTAMTALGYDSTPPIAVNPAWLNSIPAGRDLAAPDIPGRGEDGPQLNGRPGVVGQIYEVSNAVVNTRQLYLLSKEGLQPLSRTAAALIMGDPETRRAYPNQKVDIIPVGADGLRNVPVVESATHVVGYPASPPMPVNAIGSDMPCVRHAMSGGGTTVTTTSLKEQDIAGAVTVPTKTATPSTVDEVVVPTGSGMFVQDRAAPGAVAGARYLVSEYGVKFPLPDDNTVGALGYGGVAPVDMPSQMLAMLPTGPVLSRDAALQGQVWGQ</sequence>
<dbReference type="InterPro" id="IPR042485">
    <property type="entry name" value="T7SS_EccB_R3"/>
</dbReference>
<dbReference type="GO" id="GO:0005886">
    <property type="term" value="C:plasma membrane"/>
    <property type="evidence" value="ECO:0007669"/>
    <property type="project" value="UniProtKB-SubCell"/>
</dbReference>
<dbReference type="Pfam" id="PF05108">
    <property type="entry name" value="T7SS_ESX1_EccB"/>
    <property type="match status" value="1"/>
</dbReference>
<dbReference type="NCBIfam" id="TIGR03919">
    <property type="entry name" value="T7SS_EccB"/>
    <property type="match status" value="1"/>
</dbReference>
<evidence type="ECO:0000256" key="8">
    <source>
        <dbReference type="ARBA" id="ARBA00022989"/>
    </source>
</evidence>
<evidence type="ECO:0000313" key="11">
    <source>
        <dbReference type="EMBL" id="MDR7274266.1"/>
    </source>
</evidence>
<dbReference type="InterPro" id="IPR007795">
    <property type="entry name" value="T7SS_EccB"/>
</dbReference>
<dbReference type="Proteomes" id="UP001183643">
    <property type="component" value="Unassembled WGS sequence"/>
</dbReference>
<keyword evidence="8 10" id="KW-1133">Transmembrane helix</keyword>
<reference evidence="11" key="1">
    <citation type="submission" date="2023-07" db="EMBL/GenBank/DDBJ databases">
        <title>Sequencing the genomes of 1000 actinobacteria strains.</title>
        <authorList>
            <person name="Klenk H.-P."/>
        </authorList>
    </citation>
    <scope>NUCLEOTIDE SEQUENCE</scope>
    <source>
        <strain evidence="11">DSM 44707</strain>
    </source>
</reference>
<comment type="similarity">
    <text evidence="2">Belongs to the EccB family.</text>
</comment>
<accession>A0AAE3YLX4</accession>
<comment type="caution">
    <text evidence="11">The sequence shown here is derived from an EMBL/GenBank/DDBJ whole genome shotgun (WGS) entry which is preliminary data.</text>
</comment>
<dbReference type="AlphaFoldDB" id="A0AAE3YLX4"/>
<protein>
    <submittedName>
        <fullName evidence="11">Type VII secretion protein EccB</fullName>
    </submittedName>
</protein>
<dbReference type="RefSeq" id="WP_310363727.1">
    <property type="nucleotide sequence ID" value="NZ_JAVDYB010000001.1"/>
</dbReference>
<feature type="transmembrane region" description="Helical" evidence="10">
    <location>
        <begin position="37"/>
        <end position="61"/>
    </location>
</feature>